<protein>
    <submittedName>
        <fullName evidence="6">TMAO reductase system periplasmic protein TorT</fullName>
    </submittedName>
</protein>
<comment type="subcellular location">
    <subcellularLocation>
        <location evidence="1">Cell envelope</location>
    </subcellularLocation>
</comment>
<dbReference type="AlphaFoldDB" id="A0A5D0RHV0"/>
<dbReference type="GO" id="GO:0030313">
    <property type="term" value="C:cell envelope"/>
    <property type="evidence" value="ECO:0007669"/>
    <property type="project" value="UniProtKB-SubCell"/>
</dbReference>
<dbReference type="Proteomes" id="UP000322080">
    <property type="component" value="Unassembled WGS sequence"/>
</dbReference>
<comment type="caution">
    <text evidence="6">The sequence shown here is derived from an EMBL/GenBank/DDBJ whole genome shotgun (WGS) entry which is preliminary data.</text>
</comment>
<dbReference type="InterPro" id="IPR025997">
    <property type="entry name" value="SBP_2_dom"/>
</dbReference>
<dbReference type="GO" id="GO:0030246">
    <property type="term" value="F:carbohydrate binding"/>
    <property type="evidence" value="ECO:0007669"/>
    <property type="project" value="UniProtKB-ARBA"/>
</dbReference>
<gene>
    <name evidence="6" type="primary">torT</name>
    <name evidence="6" type="ORF">FVF75_12770</name>
</gene>
<reference evidence="6 7" key="1">
    <citation type="submission" date="2019-08" db="EMBL/GenBank/DDBJ databases">
        <title>Identification of a novel species of the genus Boseongicola.</title>
        <authorList>
            <person name="Zhang X.-Q."/>
        </authorList>
    </citation>
    <scope>NUCLEOTIDE SEQUENCE [LARGE SCALE GENOMIC DNA]</scope>
    <source>
        <strain evidence="6 7">HY14</strain>
    </source>
</reference>
<keyword evidence="4" id="KW-0812">Transmembrane</keyword>
<evidence type="ECO:0000256" key="4">
    <source>
        <dbReference type="SAM" id="Phobius"/>
    </source>
</evidence>
<evidence type="ECO:0000256" key="2">
    <source>
        <dbReference type="ARBA" id="ARBA00007639"/>
    </source>
</evidence>
<dbReference type="Gene3D" id="3.40.50.2300">
    <property type="match status" value="2"/>
</dbReference>
<evidence type="ECO:0000259" key="5">
    <source>
        <dbReference type="Pfam" id="PF13407"/>
    </source>
</evidence>
<feature type="transmembrane region" description="Helical" evidence="4">
    <location>
        <begin position="21"/>
        <end position="44"/>
    </location>
</feature>
<keyword evidence="4" id="KW-1133">Transmembrane helix</keyword>
<organism evidence="6 7">
    <name type="scientific">Maritimibacter fusiformis</name>
    <dbReference type="NCBI Taxonomy" id="2603819"/>
    <lineage>
        <taxon>Bacteria</taxon>
        <taxon>Pseudomonadati</taxon>
        <taxon>Pseudomonadota</taxon>
        <taxon>Alphaproteobacteria</taxon>
        <taxon>Rhodobacterales</taxon>
        <taxon>Roseobacteraceae</taxon>
        <taxon>Maritimibacter</taxon>
    </lineage>
</organism>
<comment type="similarity">
    <text evidence="2">Belongs to the bacterial solute-binding protein 2 family.</text>
</comment>
<evidence type="ECO:0000313" key="7">
    <source>
        <dbReference type="Proteomes" id="UP000322080"/>
    </source>
</evidence>
<dbReference type="PANTHER" id="PTHR46847">
    <property type="entry name" value="D-ALLOSE-BINDING PERIPLASMIC PROTEIN-RELATED"/>
    <property type="match status" value="1"/>
</dbReference>
<proteinExistence type="inferred from homology"/>
<dbReference type="Pfam" id="PF13407">
    <property type="entry name" value="Peripla_BP_4"/>
    <property type="match status" value="1"/>
</dbReference>
<evidence type="ECO:0000256" key="1">
    <source>
        <dbReference type="ARBA" id="ARBA00004196"/>
    </source>
</evidence>
<feature type="domain" description="Periplasmic binding protein" evidence="5">
    <location>
        <begin position="50"/>
        <end position="301"/>
    </location>
</feature>
<name>A0A5D0RHV0_9RHOB</name>
<dbReference type="CDD" id="cd06306">
    <property type="entry name" value="PBP1_TorT-like"/>
    <property type="match status" value="1"/>
</dbReference>
<sequence>MAESIWISLVSNLVRRISRHYVAACAGTIAAIGMVFAGAFAAAASPLYCVLVPHFKDEYWLSVGFGLEQEAERQGVDLLFFEAGGYEARAAQVGQLDACVAQGADAILIGAVTSDHPDLMTAIARVAETVPVFGLVNELHAEALSGRIGVDWQDMGHAIGAHLRQLHPEGSPAKSAVFLTGPAESGWTGPLAAGLRDGLAGSSVSILEVFEADTGIRPQLALAELALERHPDVDYLIGSAPAIEAAIGLLAARRDADRPTLLATYVSHTVIRSLMNGSVLAASFDDPILQAQMAIRQVAAVRAAPDQRLAPEVVLLTREDDDLGAVRISPADYFPAVQ</sequence>
<keyword evidence="7" id="KW-1185">Reference proteome</keyword>
<dbReference type="PANTHER" id="PTHR46847:SF1">
    <property type="entry name" value="D-ALLOSE-BINDING PERIPLASMIC PROTEIN-RELATED"/>
    <property type="match status" value="1"/>
</dbReference>
<dbReference type="InterPro" id="IPR028082">
    <property type="entry name" value="Peripla_BP_I"/>
</dbReference>
<dbReference type="EMBL" id="VSIY01000013">
    <property type="protein sequence ID" value="TYB80511.1"/>
    <property type="molecule type" value="Genomic_DNA"/>
</dbReference>
<accession>A0A5D0RHV0</accession>
<dbReference type="RefSeq" id="WP_148378567.1">
    <property type="nucleotide sequence ID" value="NZ_VSIY01000013.1"/>
</dbReference>
<keyword evidence="3" id="KW-0732">Signal</keyword>
<keyword evidence="4" id="KW-0472">Membrane</keyword>
<dbReference type="SUPFAM" id="SSF53822">
    <property type="entry name" value="Periplasmic binding protein-like I"/>
    <property type="match status" value="1"/>
</dbReference>
<evidence type="ECO:0000256" key="3">
    <source>
        <dbReference type="ARBA" id="ARBA00022729"/>
    </source>
</evidence>
<dbReference type="NCBIfam" id="NF008185">
    <property type="entry name" value="PRK10936.1"/>
    <property type="match status" value="1"/>
</dbReference>
<evidence type="ECO:0000313" key="6">
    <source>
        <dbReference type="EMBL" id="TYB80511.1"/>
    </source>
</evidence>